<sequence length="308" mass="33486">MTATLGPFEIKVQGEVPAGSTITAISFSPDGKFVALADENGLVTIRRTRGLWAVLRTYRAGKNIRGLVWHPTRLYVLFVGTGAGHLYTIPINQGNDVARCRKVLGFIHCIAVGNNGLNLALGYCEHNRAVVCLVEEPTFDLERPITLLREGEDTPHQVKYVGPDKLLIAYFEHPQFLLIDLKPPHSTIWSMEPPTGSYIGGICLSPSLDHMAVTNLTSGIDFYDILGGKFVTTAPFNPLAPTGCNRLVGVVYANEDIVVAGHTNGDAVGVLTNDLEAPQMFKTNYTRNTALPCLRIAHGIADGTSYRL</sequence>
<proteinExistence type="predicted"/>
<dbReference type="SUPFAM" id="SSF82171">
    <property type="entry name" value="DPP6 N-terminal domain-like"/>
    <property type="match status" value="1"/>
</dbReference>
<evidence type="ECO:0000313" key="2">
    <source>
        <dbReference type="Proteomes" id="UP000054477"/>
    </source>
</evidence>
<reference evidence="1 2" key="1">
    <citation type="submission" date="2014-04" db="EMBL/GenBank/DDBJ databases">
        <authorList>
            <consortium name="DOE Joint Genome Institute"/>
            <person name="Kuo A."/>
            <person name="Kohler A."/>
            <person name="Nagy L.G."/>
            <person name="Floudas D."/>
            <person name="Copeland A."/>
            <person name="Barry K.W."/>
            <person name="Cichocki N."/>
            <person name="Veneault-Fourrey C."/>
            <person name="LaButti K."/>
            <person name="Lindquist E.A."/>
            <person name="Lipzen A."/>
            <person name="Lundell T."/>
            <person name="Morin E."/>
            <person name="Murat C."/>
            <person name="Sun H."/>
            <person name="Tunlid A."/>
            <person name="Henrissat B."/>
            <person name="Grigoriev I.V."/>
            <person name="Hibbett D.S."/>
            <person name="Martin F."/>
            <person name="Nordberg H.P."/>
            <person name="Cantor M.N."/>
            <person name="Hua S.X."/>
        </authorList>
    </citation>
    <scope>NUCLEOTIDE SEQUENCE [LARGE SCALE GENOMIC DNA]</scope>
    <source>
        <strain evidence="1 2">LaAM-08-1</strain>
    </source>
</reference>
<protein>
    <recommendedName>
        <fullName evidence="3">Anaphase-promoting complex subunit 4 WD40 domain-containing protein</fullName>
    </recommendedName>
</protein>
<organism evidence="1 2">
    <name type="scientific">Laccaria amethystina LaAM-08-1</name>
    <dbReference type="NCBI Taxonomy" id="1095629"/>
    <lineage>
        <taxon>Eukaryota</taxon>
        <taxon>Fungi</taxon>
        <taxon>Dikarya</taxon>
        <taxon>Basidiomycota</taxon>
        <taxon>Agaricomycotina</taxon>
        <taxon>Agaricomycetes</taxon>
        <taxon>Agaricomycetidae</taxon>
        <taxon>Agaricales</taxon>
        <taxon>Agaricineae</taxon>
        <taxon>Hydnangiaceae</taxon>
        <taxon>Laccaria</taxon>
    </lineage>
</organism>
<dbReference type="OrthoDB" id="3238562at2759"/>
<evidence type="ECO:0000313" key="1">
    <source>
        <dbReference type="EMBL" id="KIJ91801.1"/>
    </source>
</evidence>
<accession>A0A0C9X2D0</accession>
<keyword evidence="2" id="KW-1185">Reference proteome</keyword>
<dbReference type="InterPro" id="IPR015943">
    <property type="entry name" value="WD40/YVTN_repeat-like_dom_sf"/>
</dbReference>
<name>A0A0C9X2D0_9AGAR</name>
<dbReference type="EMBL" id="KN838966">
    <property type="protein sequence ID" value="KIJ91801.1"/>
    <property type="molecule type" value="Genomic_DNA"/>
</dbReference>
<dbReference type="HOGENOM" id="CLU_903345_0_0_1"/>
<evidence type="ECO:0008006" key="3">
    <source>
        <dbReference type="Google" id="ProtNLM"/>
    </source>
</evidence>
<reference evidence="2" key="2">
    <citation type="submission" date="2015-01" db="EMBL/GenBank/DDBJ databases">
        <title>Evolutionary Origins and Diversification of the Mycorrhizal Mutualists.</title>
        <authorList>
            <consortium name="DOE Joint Genome Institute"/>
            <consortium name="Mycorrhizal Genomics Consortium"/>
            <person name="Kohler A."/>
            <person name="Kuo A."/>
            <person name="Nagy L.G."/>
            <person name="Floudas D."/>
            <person name="Copeland A."/>
            <person name="Barry K.W."/>
            <person name="Cichocki N."/>
            <person name="Veneault-Fourrey C."/>
            <person name="LaButti K."/>
            <person name="Lindquist E.A."/>
            <person name="Lipzen A."/>
            <person name="Lundell T."/>
            <person name="Morin E."/>
            <person name="Murat C."/>
            <person name="Riley R."/>
            <person name="Ohm R."/>
            <person name="Sun H."/>
            <person name="Tunlid A."/>
            <person name="Henrissat B."/>
            <person name="Grigoriev I.V."/>
            <person name="Hibbett D.S."/>
            <person name="Martin F."/>
        </authorList>
    </citation>
    <scope>NUCLEOTIDE SEQUENCE [LARGE SCALE GENOMIC DNA]</scope>
    <source>
        <strain evidence="2">LaAM-08-1</strain>
    </source>
</reference>
<dbReference type="Gene3D" id="2.130.10.10">
    <property type="entry name" value="YVTN repeat-like/Quinoprotein amine dehydrogenase"/>
    <property type="match status" value="1"/>
</dbReference>
<dbReference type="STRING" id="1095629.A0A0C9X2D0"/>
<gene>
    <name evidence="1" type="ORF">K443DRAFT_14092</name>
</gene>
<dbReference type="Proteomes" id="UP000054477">
    <property type="component" value="Unassembled WGS sequence"/>
</dbReference>
<dbReference type="AlphaFoldDB" id="A0A0C9X2D0"/>